<accession>D2VZ44</accession>
<dbReference type="InterPro" id="IPR001227">
    <property type="entry name" value="Ac_transferase_dom_sf"/>
</dbReference>
<dbReference type="InterPro" id="IPR049551">
    <property type="entry name" value="PKS_DH_C"/>
</dbReference>
<dbReference type="Pfam" id="PF00109">
    <property type="entry name" value="ketoacyl-synt"/>
    <property type="match status" value="1"/>
</dbReference>
<dbReference type="InterPro" id="IPR049552">
    <property type="entry name" value="PKS_DH_N"/>
</dbReference>
<feature type="active site" description="Proton acceptor; for dehydratase activity" evidence="4">
    <location>
        <position position="980"/>
    </location>
</feature>
<proteinExistence type="predicted"/>
<dbReference type="GeneID" id="8863352"/>
<keyword evidence="3" id="KW-0808">Transferase</keyword>
<evidence type="ECO:0000256" key="4">
    <source>
        <dbReference type="PROSITE-ProRule" id="PRU01363"/>
    </source>
</evidence>
<dbReference type="OrthoDB" id="329835at2759"/>
<dbReference type="Gene3D" id="3.30.70.3290">
    <property type="match status" value="1"/>
</dbReference>
<dbReference type="SMART" id="SM00825">
    <property type="entry name" value="PKS_KS"/>
    <property type="match status" value="1"/>
</dbReference>
<dbReference type="SUPFAM" id="SSF55048">
    <property type="entry name" value="Probable ACP-binding domain of malonyl-CoA ACP transacylase"/>
    <property type="match status" value="1"/>
</dbReference>
<feature type="domain" description="Carrier" evidence="5">
    <location>
        <begin position="2106"/>
        <end position="2183"/>
    </location>
</feature>
<gene>
    <name evidence="8" type="ORF">NAEGRDRAFT_74353</name>
</gene>
<dbReference type="Gene3D" id="1.10.1200.10">
    <property type="entry name" value="ACP-like"/>
    <property type="match status" value="1"/>
</dbReference>
<reference evidence="8 9" key="1">
    <citation type="journal article" date="2010" name="Cell">
        <title>The genome of Naegleria gruberi illuminates early eukaryotic versatility.</title>
        <authorList>
            <person name="Fritz-Laylin L.K."/>
            <person name="Prochnik S.E."/>
            <person name="Ginger M.L."/>
            <person name="Dacks J.B."/>
            <person name="Carpenter M.L."/>
            <person name="Field M.C."/>
            <person name="Kuo A."/>
            <person name="Paredez A."/>
            <person name="Chapman J."/>
            <person name="Pham J."/>
            <person name="Shu S."/>
            <person name="Neupane R."/>
            <person name="Cipriano M."/>
            <person name="Mancuso J."/>
            <person name="Tu H."/>
            <person name="Salamov A."/>
            <person name="Lindquist E."/>
            <person name="Shapiro H."/>
            <person name="Lucas S."/>
            <person name="Grigoriev I.V."/>
            <person name="Cande W.Z."/>
            <person name="Fulton C."/>
            <person name="Rokhsar D.S."/>
            <person name="Dawson S.C."/>
        </authorList>
    </citation>
    <scope>NUCLEOTIDE SEQUENCE [LARGE SCALE GENOMIC DNA]</scope>
    <source>
        <strain evidence="8 9">NEG-M</strain>
    </source>
</reference>
<dbReference type="InterPro" id="IPR014031">
    <property type="entry name" value="Ketoacyl_synth_C"/>
</dbReference>
<keyword evidence="1" id="KW-0596">Phosphopantetheine</keyword>
<evidence type="ECO:0000256" key="1">
    <source>
        <dbReference type="ARBA" id="ARBA00022450"/>
    </source>
</evidence>
<dbReference type="SUPFAM" id="SSF53335">
    <property type="entry name" value="S-adenosyl-L-methionine-dependent methyltransferases"/>
    <property type="match status" value="2"/>
</dbReference>
<dbReference type="InterPro" id="IPR013968">
    <property type="entry name" value="PKS_KR"/>
</dbReference>
<evidence type="ECO:0000313" key="8">
    <source>
        <dbReference type="EMBL" id="EFC37927.1"/>
    </source>
</evidence>
<dbReference type="SUPFAM" id="SSF53474">
    <property type="entry name" value="alpha/beta-Hydrolases"/>
    <property type="match status" value="1"/>
</dbReference>
<keyword evidence="2" id="KW-0597">Phosphoprotein</keyword>
<dbReference type="PROSITE" id="PS52004">
    <property type="entry name" value="KS3_2"/>
    <property type="match status" value="1"/>
</dbReference>
<protein>
    <submittedName>
        <fullName evidence="8">Predicted protein</fullName>
    </submittedName>
</protein>
<dbReference type="RefSeq" id="XP_002670671.1">
    <property type="nucleotide sequence ID" value="XM_002670625.1"/>
</dbReference>
<dbReference type="InParanoid" id="D2VZ44"/>
<dbReference type="InterPro" id="IPR036736">
    <property type="entry name" value="ACP-like_sf"/>
</dbReference>
<name>D2VZ44_NAEGR</name>
<feature type="domain" description="PKS/mFAS DH" evidence="7">
    <location>
        <begin position="943"/>
        <end position="1271"/>
    </location>
</feature>
<dbReference type="Gene3D" id="3.10.129.110">
    <property type="entry name" value="Polyketide synthase dehydratase"/>
    <property type="match status" value="1"/>
</dbReference>
<dbReference type="SMART" id="SM00823">
    <property type="entry name" value="PKS_PP"/>
    <property type="match status" value="1"/>
</dbReference>
<dbReference type="PANTHER" id="PTHR45681:SF6">
    <property type="entry name" value="POLYKETIDE SYNTHASE 37"/>
    <property type="match status" value="1"/>
</dbReference>
<dbReference type="InterPro" id="IPR050444">
    <property type="entry name" value="Polyketide_Synthase"/>
</dbReference>
<dbReference type="SUPFAM" id="SSF51735">
    <property type="entry name" value="NAD(P)-binding Rossmann-fold domains"/>
    <property type="match status" value="1"/>
</dbReference>
<dbReference type="SMART" id="SM00822">
    <property type="entry name" value="PKS_KR"/>
    <property type="match status" value="1"/>
</dbReference>
<sequence>MISINSTTPSNSAENSPMGIIGMSCMFPGQAVDVESFWQVLLDGSDTSSTIPKERQSSRFHNNKQTYNRAHFLEKPLDEFDFEFFEISKKEACSMDPQHRLLLQQVYIALEDAGIKWEEIRGRNIGVFCSVMNQDYLTMKGWHDMQTYNSYSLINSSPANNSARISYHFDLRGPSFTLDTMCSGSLVALNCACESLQRDECEMAIVAGVNLNYIPQEFVSQKLIGAAAPDGRCKTFSSHVDGYGKSEGVAHANSSQHERVHALIMSTWVNHDGERKSGITMPSLEGQVELLEQVYNKSGIPPQHVYYVESHGTGTTIGDKIETQALDSFFGRERRKHKLDKLPIGSVKSNIGHTEATSGIASIIKAILMMKHRKIAKSIHCTESTLNPHIEFEKKQIRVVMQEEEIPSNINPVIIGINSFGMGGTNAHCILQSVEQLEHQRKNSISEGIRILPLSAKSEYSLKMMSSSVAEFSAQCNQDDLLFNYCEKKSQFRDYRASIIYNNKDELVEKLLQLSSNFSSNESTSIGNSSKREEKSDICFVFSGQGPQWFAMGRQLLETNNVFSATVERIDSEMQKIMPTNDKWSIVEELTTRTEKDTRIYSTNIAQPCIFAVQCGCYEVLKSYGVTPRIVVGHSVGEVTAAYVHGCLTLEEAVFLIYHRARLQNKCATILKEFSKTGKMMAINLGLDKLASILDILGFNNTVEIASVNSNSSVVVGGEEHVLKQLQLDLTKYVENEPNSRVNCVFLRNEAAFHTSHMEVIKKELLEVLSNRISKKERGTKPNDNIQAVFSTVTGRKSNLQEMSTPEYWWNNVRGKVLFSQAMEEIFHTYKNSIKYVIEISSHPVLNGYIKDISSSSLGNEDSISVIPTLIRKKDEQMSLLQVVSSLFVNGYSKLDWKQINRYGENSKILDGIPKYPFQKQSCWSESYESLRWRIGQFETINHPLLGNRKFNPMENSPDIIYESLIDISSNTDQMYIRDHKIENEVFFPYSGFVEISSAAILDNSSKNVEELRLVNFKVVNPMILQQEPRIVQVHLNLYANEFRIFSKKKVDLLSINYSEISKDPSKLSNKLPCDWTLHAFGSFKTLDSSNSGDSINFTNRELKAFDIFRNFTENLDEKTQNIHKENIYFNLSKCGLNYGPCFQGLDLYSQVGHDETREVLMAQISHPKALENDERYCTWHPALLDSCFQMMICSMPEDTTYLPISTDEITIIPHRKPNNSKHTITRCVKYSKNAQTKEITCDLQVLGESNEPFISFNGFKVSPLETKEKKLQETSIVSSNFAPQPIYSKSILPSMESLQEFILNFKLNEYSNEHESLNRFVTKLCESSTIELSVLNSRIQPEHLKRLAQLTIELALQMNLVQYDSDTYTVVSDLPNRFNIIKSLREFPRIDLYSNLIDLVENSLIHMKQLLTGEADPVSVLFSRKEHVLNDYYDEVSHQTKPLFDFILNSIPKNGKKKTLRILEIGAGLGGTTKQILPILDSLRDYIDVKYVFTDISPLFLVKAKEKFAQFEYFMEFSLLDIEKPFVSSEFIEKDSFDLVIAANVVHATQDLKSVFSLISSLLVSNGQLVLVESDPLGAQFLHFFVGTLKGWWYFKDSFRKQSALLSGNEWEQVLLDCDFPSNVMLPIGTANYIIAKKKEKNVERWLFFSSETQKENLLCEELKSRGVKVVKIIQGEKFQQLDSGFVINPADFEHFESIFNQTLNICGIIFGWPLSLSSFEFETVSNCVESMYSICKILKFNTGRCKFVALTSSVFGYNQECNISQSSIVGCLRSIQTEIFQKKLKVIDMQPKCSENSIGEIVDDVLESVYTHDEIVYSESGRFVHFYSNVIYNSLTSQKKILNNGCWVISGGLGGIGLKMCEWLVEKMKVSNIALLTRRMPNKSEKLIIDKIMLNNPNASIDVYITDICNYSTLYQTMQEIHQKFPITGIVHSAMVLSDCAANKMTKEKYETVARPKILGGFNLHQCSIKLNCNLSTFLMLSSFSSLVGAFGQSNYNSGNYFLESLCSYRRSCGLAGQSLGLSLITGAGYATKAEVDEYFWVGAMHVHDLLDHFEYLIEHEMDLPPAMTFFGFEMPEDSLSPHVTFGRQRKESNIEGKSTTTDSNVDGIVRKVSDIVSKVFGMDESEIQLEKPLVDYGLDSLMSVEIRNILSREFSSSITVSTLLSGVSVSTLVEMISNSGKSSNQQLTQQSNSPNQTNSLEKHLLLETIQERSSENVLLCFPALGGTVHDFRDLNLEEFSIYVINLDYLRNNSDWTAHFMQVWDCVHQLFNSNTVTIYGHSMGALVALEFTRFIQFKFNKKPVKLIVSGNAPGNSLHGDSYVKFKTLGDQSIIYGIVDLDLFPNVTEGIENLDEKAKKIRDLMEIPLFKHQFDFLLKYHCYDDDIFGKYQVDCPVIALRGEFDKLVTGNTINNWNKFAGNGLNIITVKNCGHQLDKHYSNLISHSILGSPQQSSHNPTPFDVDIAQDKNSVLTPLERTLYIPLVSRALESLESDGILYDPIAVKIFQNLPEDLSVDVQNDRITRTNIVGRTIVLDRKSQEFVSKSLAKHEKVMIVNLGCGLCSRYERLFGMNEKVHWIDIDLPNVIELRRQWIYSRRINIFRSCFHKKIIW</sequence>
<feature type="region of interest" description="C-terminal hotdog fold" evidence="4">
    <location>
        <begin position="1120"/>
        <end position="1271"/>
    </location>
</feature>
<dbReference type="SUPFAM" id="SSF53901">
    <property type="entry name" value="Thiolase-like"/>
    <property type="match status" value="1"/>
</dbReference>
<dbReference type="InterPro" id="IPR049900">
    <property type="entry name" value="PKS_mFAS_DH"/>
</dbReference>
<dbReference type="SUPFAM" id="SSF52151">
    <property type="entry name" value="FabD/lysophospholipase-like"/>
    <property type="match status" value="1"/>
</dbReference>
<dbReference type="CDD" id="cd00833">
    <property type="entry name" value="PKS"/>
    <property type="match status" value="1"/>
</dbReference>
<dbReference type="Pfam" id="PF02801">
    <property type="entry name" value="Ketoacyl-synt_C"/>
    <property type="match status" value="1"/>
</dbReference>
<dbReference type="GO" id="GO:0044550">
    <property type="term" value="P:secondary metabolite biosynthetic process"/>
    <property type="evidence" value="ECO:0007669"/>
    <property type="project" value="UniProtKB-ARBA"/>
</dbReference>
<evidence type="ECO:0000256" key="2">
    <source>
        <dbReference type="ARBA" id="ARBA00022553"/>
    </source>
</evidence>
<dbReference type="InterPro" id="IPR042104">
    <property type="entry name" value="PKS_dehydratase_sf"/>
</dbReference>
<feature type="region of interest" description="N-terminal hotdog fold" evidence="4">
    <location>
        <begin position="943"/>
        <end position="1091"/>
    </location>
</feature>
<evidence type="ECO:0000256" key="3">
    <source>
        <dbReference type="ARBA" id="ARBA00022679"/>
    </source>
</evidence>
<dbReference type="KEGG" id="ngr:NAEGRDRAFT_74353"/>
<dbReference type="Gene3D" id="3.40.50.720">
    <property type="entry name" value="NAD(P)-binding Rossmann-like Domain"/>
    <property type="match status" value="1"/>
</dbReference>
<dbReference type="PROSITE" id="PS00012">
    <property type="entry name" value="PHOSPHOPANTETHEINE"/>
    <property type="match status" value="1"/>
</dbReference>
<evidence type="ECO:0000259" key="7">
    <source>
        <dbReference type="PROSITE" id="PS52019"/>
    </source>
</evidence>
<dbReference type="InterPro" id="IPR006162">
    <property type="entry name" value="Ppantetheine_attach_site"/>
</dbReference>
<dbReference type="EMBL" id="GG738913">
    <property type="protein sequence ID" value="EFC37927.1"/>
    <property type="molecule type" value="Genomic_DNA"/>
</dbReference>
<dbReference type="PROSITE" id="PS50075">
    <property type="entry name" value="CARRIER"/>
    <property type="match status" value="1"/>
</dbReference>
<dbReference type="InterPro" id="IPR014030">
    <property type="entry name" value="Ketoacyl_synth_N"/>
</dbReference>
<dbReference type="Gene3D" id="3.40.366.10">
    <property type="entry name" value="Malonyl-Coenzyme A Acyl Carrier Protein, domain 2"/>
    <property type="match status" value="1"/>
</dbReference>
<organism evidence="9">
    <name type="scientific">Naegleria gruberi</name>
    <name type="common">Amoeba</name>
    <dbReference type="NCBI Taxonomy" id="5762"/>
    <lineage>
        <taxon>Eukaryota</taxon>
        <taxon>Discoba</taxon>
        <taxon>Heterolobosea</taxon>
        <taxon>Tetramitia</taxon>
        <taxon>Eutetramitia</taxon>
        <taxon>Vahlkampfiidae</taxon>
        <taxon>Naegleria</taxon>
    </lineage>
</organism>
<dbReference type="GO" id="GO:0016746">
    <property type="term" value="F:acyltransferase activity"/>
    <property type="evidence" value="ECO:0007669"/>
    <property type="project" value="InterPro"/>
</dbReference>
<dbReference type="InterPro" id="IPR029058">
    <property type="entry name" value="AB_hydrolase_fold"/>
</dbReference>
<dbReference type="InterPro" id="IPR020841">
    <property type="entry name" value="PKS_Beta-ketoAc_synthase_dom"/>
</dbReference>
<dbReference type="InterPro" id="IPR020806">
    <property type="entry name" value="PKS_PP-bd"/>
</dbReference>
<dbReference type="Pfam" id="PF14765">
    <property type="entry name" value="PS-DH"/>
    <property type="match status" value="1"/>
</dbReference>
<feature type="active site" description="Proton donor; for dehydratase activity" evidence="4">
    <location>
        <position position="1186"/>
    </location>
</feature>
<keyword evidence="9" id="KW-1185">Reference proteome</keyword>
<dbReference type="InterPro" id="IPR036291">
    <property type="entry name" value="NAD(P)-bd_dom_sf"/>
</dbReference>
<evidence type="ECO:0000259" key="6">
    <source>
        <dbReference type="PROSITE" id="PS52004"/>
    </source>
</evidence>
<feature type="domain" description="Ketosynthase family 3 (KS3)" evidence="6">
    <location>
        <begin position="15"/>
        <end position="433"/>
    </location>
</feature>
<dbReference type="Pfam" id="PF23297">
    <property type="entry name" value="ACP_SdgA_C"/>
    <property type="match status" value="1"/>
</dbReference>
<dbReference type="PROSITE" id="PS52019">
    <property type="entry name" value="PKS_MFAS_DH"/>
    <property type="match status" value="1"/>
</dbReference>
<dbReference type="InterPro" id="IPR014043">
    <property type="entry name" value="Acyl_transferase_dom"/>
</dbReference>
<dbReference type="Gene3D" id="3.40.50.1820">
    <property type="entry name" value="alpha/beta hydrolase"/>
    <property type="match status" value="1"/>
</dbReference>
<dbReference type="Gene3D" id="3.40.47.10">
    <property type="match status" value="1"/>
</dbReference>
<dbReference type="GO" id="GO:0031177">
    <property type="term" value="F:phosphopantetheine binding"/>
    <property type="evidence" value="ECO:0007669"/>
    <property type="project" value="InterPro"/>
</dbReference>
<dbReference type="Pfam" id="PF16197">
    <property type="entry name" value="KAsynt_C_assoc"/>
    <property type="match status" value="1"/>
</dbReference>
<dbReference type="Pfam" id="PF00698">
    <property type="entry name" value="Acyl_transf_1"/>
    <property type="match status" value="1"/>
</dbReference>
<dbReference type="Pfam" id="PF21089">
    <property type="entry name" value="PKS_DH_N"/>
    <property type="match status" value="1"/>
</dbReference>
<dbReference type="STRING" id="5762.D2VZ44"/>
<evidence type="ECO:0000259" key="5">
    <source>
        <dbReference type="PROSITE" id="PS50075"/>
    </source>
</evidence>
<dbReference type="CDD" id="cd02440">
    <property type="entry name" value="AdoMet_MTases"/>
    <property type="match status" value="1"/>
</dbReference>
<dbReference type="PANTHER" id="PTHR45681">
    <property type="entry name" value="POLYKETIDE SYNTHASE 44-RELATED"/>
    <property type="match status" value="1"/>
</dbReference>
<dbReference type="eggNOG" id="KOG1202">
    <property type="taxonomic scope" value="Eukaryota"/>
</dbReference>
<dbReference type="SUPFAM" id="SSF47336">
    <property type="entry name" value="ACP-like"/>
    <property type="match status" value="1"/>
</dbReference>
<dbReference type="Gene3D" id="3.40.50.150">
    <property type="entry name" value="Vaccinia Virus protein VP39"/>
    <property type="match status" value="2"/>
</dbReference>
<dbReference type="Proteomes" id="UP000006671">
    <property type="component" value="Unassembled WGS sequence"/>
</dbReference>
<dbReference type="Pfam" id="PF08242">
    <property type="entry name" value="Methyltransf_12"/>
    <property type="match status" value="1"/>
</dbReference>
<dbReference type="SMART" id="SM00827">
    <property type="entry name" value="PKS_AT"/>
    <property type="match status" value="1"/>
</dbReference>
<dbReference type="InterPro" id="IPR029063">
    <property type="entry name" value="SAM-dependent_MTases_sf"/>
</dbReference>
<dbReference type="InterPro" id="IPR016036">
    <property type="entry name" value="Malonyl_transacylase_ACP-bd"/>
</dbReference>
<dbReference type="InterPro" id="IPR032821">
    <property type="entry name" value="PKS_assoc"/>
</dbReference>
<dbReference type="OMA" id="LIYHRAR"/>
<dbReference type="InterPro" id="IPR013217">
    <property type="entry name" value="Methyltransf_12"/>
</dbReference>
<dbReference type="InterPro" id="IPR057326">
    <property type="entry name" value="KR_dom"/>
</dbReference>
<dbReference type="Pfam" id="PF08659">
    <property type="entry name" value="KR"/>
    <property type="match status" value="1"/>
</dbReference>
<dbReference type="VEuPathDB" id="AmoebaDB:NAEGRDRAFT_74353"/>
<dbReference type="InterPro" id="IPR009081">
    <property type="entry name" value="PP-bd_ACP"/>
</dbReference>
<dbReference type="InterPro" id="IPR016035">
    <property type="entry name" value="Acyl_Trfase/lysoPLipase"/>
</dbReference>
<evidence type="ECO:0000313" key="9">
    <source>
        <dbReference type="Proteomes" id="UP000006671"/>
    </source>
</evidence>
<dbReference type="InterPro" id="IPR016039">
    <property type="entry name" value="Thiolase-like"/>
</dbReference>